<evidence type="ECO:0000256" key="2">
    <source>
        <dbReference type="SAM" id="SignalP"/>
    </source>
</evidence>
<reference evidence="4 5" key="1">
    <citation type="journal article" date="2014" name="Int. J. Syst. Evol. Microbiol.">
        <title>Ramlibacter solisilvae sp. nov., isolated from forest soil, and emended description of the genus Ramlibacter.</title>
        <authorList>
            <person name="Lee H.J."/>
            <person name="Lee S.H."/>
            <person name="Lee S.S."/>
            <person name="Lee J.S."/>
            <person name="Kim Y."/>
            <person name="Kim S.C."/>
            <person name="Jeon C.O."/>
        </authorList>
    </citation>
    <scope>NUCLEOTIDE SEQUENCE [LARGE SCALE GENOMIC DNA]</scope>
    <source>
        <strain evidence="4 5">5-10</strain>
    </source>
</reference>
<dbReference type="AlphaFoldDB" id="A0A127JP53"/>
<feature type="domain" description="Fe/B12 periplasmic-binding" evidence="3">
    <location>
        <begin position="38"/>
        <end position="283"/>
    </location>
</feature>
<dbReference type="EMBL" id="CP010951">
    <property type="protein sequence ID" value="AMO21735.1"/>
    <property type="molecule type" value="Genomic_DNA"/>
</dbReference>
<dbReference type="GO" id="GO:0071281">
    <property type="term" value="P:cellular response to iron ion"/>
    <property type="evidence" value="ECO:0007669"/>
    <property type="project" value="TreeGrafter"/>
</dbReference>
<keyword evidence="1 2" id="KW-0732">Signal</keyword>
<dbReference type="PATRIC" id="fig|94132.3.peg.233"/>
<dbReference type="PROSITE" id="PS50983">
    <property type="entry name" value="FE_B12_PBP"/>
    <property type="match status" value="1"/>
</dbReference>
<dbReference type="PANTHER" id="PTHR30535">
    <property type="entry name" value="VITAMIN B12-BINDING PROTEIN"/>
    <property type="match status" value="1"/>
</dbReference>
<protein>
    <submittedName>
        <fullName evidence="4">ABC transporter substrate-binding protein</fullName>
    </submittedName>
</protein>
<dbReference type="SUPFAM" id="SSF53807">
    <property type="entry name" value="Helical backbone' metal receptor"/>
    <property type="match status" value="1"/>
</dbReference>
<accession>A0A127JP53</accession>
<evidence type="ECO:0000259" key="3">
    <source>
        <dbReference type="PROSITE" id="PS50983"/>
    </source>
</evidence>
<sequence>MRKTLALLALLLALPVAAQLQVTDDRGVTVSFARSPQRVVSLLPSLTESVCALGECRRLVGVDRFSNFPATVRDLPKVGGGIDPNIEAVVALRPEVVLIATSSRGAQRLESLGVKVLALEPHTSADARRVLERLGQLLEVPDAQRVWREIDAGVAAAAQSLPPSARNLRVYYEVSRGPYAAGPASFLGELLQRLGARNIIDPELGPFPQINPEFVVRADPDVIMAGDSEAQGLAQRPGWAGLRALRSGRVCLFSPDESDVLLRPGPRMPEAARLLARCLAHPSGMKRRG</sequence>
<dbReference type="RefSeq" id="WP_061495298.1">
    <property type="nucleotide sequence ID" value="NZ_CP010951.1"/>
</dbReference>
<dbReference type="InterPro" id="IPR002491">
    <property type="entry name" value="ABC_transptr_periplasmic_BD"/>
</dbReference>
<proteinExistence type="predicted"/>
<dbReference type="PANTHER" id="PTHR30535:SF34">
    <property type="entry name" value="MOLYBDATE-BINDING PROTEIN MOLA"/>
    <property type="match status" value="1"/>
</dbReference>
<feature type="signal peptide" evidence="2">
    <location>
        <begin position="1"/>
        <end position="18"/>
    </location>
</feature>
<organism evidence="4 5">
    <name type="scientific">Ramlibacter tataouinensis</name>
    <dbReference type="NCBI Taxonomy" id="94132"/>
    <lineage>
        <taxon>Bacteria</taxon>
        <taxon>Pseudomonadati</taxon>
        <taxon>Pseudomonadota</taxon>
        <taxon>Betaproteobacteria</taxon>
        <taxon>Burkholderiales</taxon>
        <taxon>Comamonadaceae</taxon>
        <taxon>Ramlibacter</taxon>
    </lineage>
</organism>
<evidence type="ECO:0000313" key="5">
    <source>
        <dbReference type="Proteomes" id="UP000070433"/>
    </source>
</evidence>
<keyword evidence="5" id="KW-1185">Reference proteome</keyword>
<evidence type="ECO:0000313" key="4">
    <source>
        <dbReference type="EMBL" id="AMO21735.1"/>
    </source>
</evidence>
<name>A0A127JP53_9BURK</name>
<dbReference type="NCBIfam" id="NF038402">
    <property type="entry name" value="TroA_like"/>
    <property type="match status" value="1"/>
</dbReference>
<dbReference type="OrthoDB" id="6495095at2"/>
<gene>
    <name evidence="4" type="ORF">UC35_01170</name>
</gene>
<dbReference type="Pfam" id="PF01497">
    <property type="entry name" value="Peripla_BP_2"/>
    <property type="match status" value="1"/>
</dbReference>
<feature type="chain" id="PRO_5007449517" evidence="2">
    <location>
        <begin position="19"/>
        <end position="289"/>
    </location>
</feature>
<evidence type="ECO:0000256" key="1">
    <source>
        <dbReference type="ARBA" id="ARBA00022729"/>
    </source>
</evidence>
<dbReference type="InterPro" id="IPR050902">
    <property type="entry name" value="ABC_Transporter_SBP"/>
</dbReference>
<dbReference type="Gene3D" id="3.40.50.1980">
    <property type="entry name" value="Nitrogenase molybdenum iron protein domain"/>
    <property type="match status" value="2"/>
</dbReference>
<dbReference type="Proteomes" id="UP000070433">
    <property type="component" value="Chromosome"/>
</dbReference>
<dbReference type="InterPro" id="IPR054828">
    <property type="entry name" value="Vit_B12_bind_prot"/>
</dbReference>